<keyword evidence="5" id="KW-1185">Reference proteome</keyword>
<dbReference type="InterPro" id="IPR032710">
    <property type="entry name" value="NTF2-like_dom_sf"/>
</dbReference>
<organism evidence="4 5">
    <name type="scientific">Ophiocordyceps sinensis</name>
    <dbReference type="NCBI Taxonomy" id="72228"/>
    <lineage>
        <taxon>Eukaryota</taxon>
        <taxon>Fungi</taxon>
        <taxon>Dikarya</taxon>
        <taxon>Ascomycota</taxon>
        <taxon>Pezizomycotina</taxon>
        <taxon>Sordariomycetes</taxon>
        <taxon>Hypocreomycetidae</taxon>
        <taxon>Hypocreales</taxon>
        <taxon>Ophiocordycipitaceae</taxon>
        <taxon>Ophiocordyceps</taxon>
    </lineage>
</organism>
<reference evidence="4 5" key="1">
    <citation type="journal article" date="2020" name="Genome Biol. Evol.">
        <title>A new high-quality draft genome assembly of the Chinese cordyceps Ophiocordyceps sinensis.</title>
        <authorList>
            <person name="Shu R."/>
            <person name="Zhang J."/>
            <person name="Meng Q."/>
            <person name="Zhang H."/>
            <person name="Zhou G."/>
            <person name="Li M."/>
            <person name="Wu P."/>
            <person name="Zhao Y."/>
            <person name="Chen C."/>
            <person name="Qin Q."/>
        </authorList>
    </citation>
    <scope>NUCLEOTIDE SEQUENCE [LARGE SCALE GENOMIC DNA]</scope>
    <source>
        <strain evidence="4 5">IOZ07</strain>
    </source>
</reference>
<dbReference type="Gene3D" id="3.10.450.240">
    <property type="match status" value="1"/>
</dbReference>
<dbReference type="SUPFAM" id="SSF54427">
    <property type="entry name" value="NTF2-like"/>
    <property type="match status" value="1"/>
</dbReference>
<evidence type="ECO:0000256" key="1">
    <source>
        <dbReference type="ARBA" id="ARBA00004173"/>
    </source>
</evidence>
<accession>A0A8H4V9B6</accession>
<evidence type="ECO:0008006" key="6">
    <source>
        <dbReference type="Google" id="ProtNLM"/>
    </source>
</evidence>
<comment type="subcellular location">
    <subcellularLocation>
        <location evidence="1">Mitochondrion</location>
    </subcellularLocation>
</comment>
<sequence>MASAALSPARRLLLLPSRWPSSSPTICAAAAAAARRHYVVSRQQINREMERNHRLAASRGTGGQSLSEMQRVSRSEYFKDGKTPLFPNTFVALPLSQCPRNPTRFFKYQWTRAKQWLMETSSVVGFKLNSMASWTTRPKWKARRGQIAPTAKAMYREMLEAFAHGDKQTLQNICLSGCATKLIAAIERRDSREGWRFEVVKYNHPILFPRLMSHRIHEFNPLDKTLATEQAVVAICSTQQASKYNIATGTTLPGTLKLQEKTEYVVLSRQVHQKTFVSSPWRIWGTMSPTSLEGYLKEQTILEKEQAKRAGWGPATMK</sequence>
<evidence type="ECO:0000256" key="3">
    <source>
        <dbReference type="ARBA" id="ARBA00023128"/>
    </source>
</evidence>
<comment type="caution">
    <text evidence="4">The sequence shown here is derived from an EMBL/GenBank/DDBJ whole genome shotgun (WGS) entry which is preliminary data.</text>
</comment>
<evidence type="ECO:0000313" key="5">
    <source>
        <dbReference type="Proteomes" id="UP000557566"/>
    </source>
</evidence>
<dbReference type="InterPro" id="IPR051975">
    <property type="entry name" value="mtLSU_mL45"/>
</dbReference>
<evidence type="ECO:0000313" key="4">
    <source>
        <dbReference type="EMBL" id="KAF4512733.1"/>
    </source>
</evidence>
<gene>
    <name evidence="4" type="ORF">G6O67_000078</name>
</gene>
<dbReference type="EMBL" id="JAAVMX010000001">
    <property type="protein sequence ID" value="KAF4512733.1"/>
    <property type="molecule type" value="Genomic_DNA"/>
</dbReference>
<protein>
    <recommendedName>
        <fullName evidence="6">Tim44-like domain-containing protein</fullName>
    </recommendedName>
</protein>
<evidence type="ECO:0000256" key="2">
    <source>
        <dbReference type="ARBA" id="ARBA00022946"/>
    </source>
</evidence>
<keyword evidence="2" id="KW-0809">Transit peptide</keyword>
<proteinExistence type="predicted"/>
<dbReference type="PANTHER" id="PTHR28554:SF1">
    <property type="entry name" value="LARGE RIBOSOMAL SUBUNIT PROTEIN ML45"/>
    <property type="match status" value="1"/>
</dbReference>
<dbReference type="OrthoDB" id="19619at2759"/>
<keyword evidence="3" id="KW-0496">Mitochondrion</keyword>
<dbReference type="GO" id="GO:0005739">
    <property type="term" value="C:mitochondrion"/>
    <property type="evidence" value="ECO:0007669"/>
    <property type="project" value="UniProtKB-SubCell"/>
</dbReference>
<dbReference type="PANTHER" id="PTHR28554">
    <property type="entry name" value="39S RIBOSOMAL PROTEIN L45, MITOCHONDRIAL"/>
    <property type="match status" value="1"/>
</dbReference>
<dbReference type="AlphaFoldDB" id="A0A8H4V9B6"/>
<name>A0A8H4V9B6_9HYPO</name>
<dbReference type="Proteomes" id="UP000557566">
    <property type="component" value="Unassembled WGS sequence"/>
</dbReference>